<dbReference type="PANTHER" id="PTHR37981">
    <property type="entry name" value="LIPASE 2"/>
    <property type="match status" value="1"/>
</dbReference>
<dbReference type="PANTHER" id="PTHR37981:SF1">
    <property type="entry name" value="SGNH HYDROLASE-TYPE ESTERASE DOMAIN-CONTAINING PROTEIN"/>
    <property type="match status" value="1"/>
</dbReference>
<feature type="domain" description="SGNH hydrolase-type esterase" evidence="4">
    <location>
        <begin position="46"/>
        <end position="283"/>
    </location>
</feature>
<proteinExistence type="predicted"/>
<keyword evidence="5" id="KW-0378">Hydrolase</keyword>
<feature type="active site" evidence="1">
    <location>
        <position position="282"/>
    </location>
</feature>
<sequence length="301" mass="31653">MRVIRRLAAVTTCLALATALAACDDSPEKKAEEPPYVLGESDQYVAFGDSYTSAPGTGPVTKAEGCSQTRVNYPHRIAKATGVALLDHSCNGADTNNVVDPQTTARTRKVIAEPQIDGVGEDTDLITFRMGANDFGLIGRIFGCAIAYSKGVLGNTPQACTTLDETAPKGPVADVKDDLTADVVAALQAISDRAPNARIFVIGYPQILPPEGSCALFPLPPGDDAWARGIIEDFNVALRAGAEAIDATYIDMWEVSAGHDTCSDDPWMAGIKVPDGGAVVFHPYTTEGQAVAELVLAELKS</sequence>
<dbReference type="CDD" id="cd01823">
    <property type="entry name" value="SEST_like"/>
    <property type="match status" value="1"/>
</dbReference>
<evidence type="ECO:0000259" key="4">
    <source>
        <dbReference type="Pfam" id="PF13472"/>
    </source>
</evidence>
<dbReference type="Proteomes" id="UP000325003">
    <property type="component" value="Unassembled WGS sequence"/>
</dbReference>
<evidence type="ECO:0000256" key="1">
    <source>
        <dbReference type="PIRSR" id="PIRSR637460-1"/>
    </source>
</evidence>
<keyword evidence="2" id="KW-1015">Disulfide bond</keyword>
<comment type="caution">
    <text evidence="5">The sequence shown here is derived from an EMBL/GenBank/DDBJ whole genome shotgun (WGS) entry which is preliminary data.</text>
</comment>
<feature type="disulfide bond" evidence="2">
    <location>
        <begin position="144"/>
        <end position="160"/>
    </location>
</feature>
<feature type="active site" description="Nucleophile" evidence="1">
    <location>
        <position position="50"/>
    </location>
</feature>
<feature type="signal peptide" evidence="3">
    <location>
        <begin position="1"/>
        <end position="21"/>
    </location>
</feature>
<dbReference type="Pfam" id="PF13472">
    <property type="entry name" value="Lipase_GDSL_2"/>
    <property type="match status" value="1"/>
</dbReference>
<gene>
    <name evidence="5" type="ORF">F0U44_03940</name>
</gene>
<dbReference type="GO" id="GO:0019433">
    <property type="term" value="P:triglyceride catabolic process"/>
    <property type="evidence" value="ECO:0007669"/>
    <property type="project" value="TreeGrafter"/>
</dbReference>
<keyword evidence="6" id="KW-1185">Reference proteome</keyword>
<dbReference type="Gene3D" id="3.40.50.1110">
    <property type="entry name" value="SGNH hydrolase"/>
    <property type="match status" value="1"/>
</dbReference>
<feature type="disulfide bond" evidence="2">
    <location>
        <begin position="66"/>
        <end position="90"/>
    </location>
</feature>
<accession>A0A5B1LNU3</accession>
<feature type="disulfide bond" evidence="2">
    <location>
        <begin position="214"/>
        <end position="262"/>
    </location>
</feature>
<dbReference type="InterPro" id="IPR037460">
    <property type="entry name" value="SEST-like"/>
</dbReference>
<dbReference type="InterPro" id="IPR036514">
    <property type="entry name" value="SGNH_hydro_sf"/>
</dbReference>
<dbReference type="AlphaFoldDB" id="A0A5B1LNU3"/>
<dbReference type="SUPFAM" id="SSF52266">
    <property type="entry name" value="SGNH hydrolase"/>
    <property type="match status" value="1"/>
</dbReference>
<feature type="chain" id="PRO_5039553637" evidence="3">
    <location>
        <begin position="22"/>
        <end position="301"/>
    </location>
</feature>
<evidence type="ECO:0000313" key="5">
    <source>
        <dbReference type="EMBL" id="KAA1421450.1"/>
    </source>
</evidence>
<keyword evidence="3" id="KW-0732">Signal</keyword>
<name>A0A5B1LNU3_9ACTN</name>
<dbReference type="InterPro" id="IPR013830">
    <property type="entry name" value="SGNH_hydro"/>
</dbReference>
<reference evidence="5 6" key="2">
    <citation type="submission" date="2019-09" db="EMBL/GenBank/DDBJ databases">
        <authorList>
            <person name="Jin C."/>
        </authorList>
    </citation>
    <scope>NUCLEOTIDE SEQUENCE [LARGE SCALE GENOMIC DNA]</scope>
    <source>
        <strain evidence="5 6">BN130099</strain>
    </source>
</reference>
<reference evidence="5 6" key="1">
    <citation type="submission" date="2019-09" db="EMBL/GenBank/DDBJ databases">
        <title>Nocardioides panacisoli sp. nov., isolated from the soil of a ginseng field.</title>
        <authorList>
            <person name="Cho C."/>
        </authorList>
    </citation>
    <scope>NUCLEOTIDE SEQUENCE [LARGE SCALE GENOMIC DNA]</scope>
    <source>
        <strain evidence="5 6">BN130099</strain>
    </source>
</reference>
<dbReference type="PROSITE" id="PS51257">
    <property type="entry name" value="PROKAR_LIPOPROTEIN"/>
    <property type="match status" value="1"/>
</dbReference>
<protein>
    <submittedName>
        <fullName evidence="5">SGNH/GDSL hydrolase family protein</fullName>
    </submittedName>
</protein>
<dbReference type="EMBL" id="VUJV01000001">
    <property type="protein sequence ID" value="KAA1421450.1"/>
    <property type="molecule type" value="Genomic_DNA"/>
</dbReference>
<organism evidence="5 6">
    <name type="scientific">Nocardioides humilatus</name>
    <dbReference type="NCBI Taxonomy" id="2607660"/>
    <lineage>
        <taxon>Bacteria</taxon>
        <taxon>Bacillati</taxon>
        <taxon>Actinomycetota</taxon>
        <taxon>Actinomycetes</taxon>
        <taxon>Propionibacteriales</taxon>
        <taxon>Nocardioidaceae</taxon>
        <taxon>Nocardioides</taxon>
    </lineage>
</organism>
<evidence type="ECO:0000256" key="2">
    <source>
        <dbReference type="PIRSR" id="PIRSR637460-2"/>
    </source>
</evidence>
<dbReference type="GO" id="GO:0004806">
    <property type="term" value="F:triacylglycerol lipase activity"/>
    <property type="evidence" value="ECO:0007669"/>
    <property type="project" value="TreeGrafter"/>
</dbReference>
<evidence type="ECO:0000313" key="6">
    <source>
        <dbReference type="Proteomes" id="UP000325003"/>
    </source>
</evidence>
<evidence type="ECO:0000256" key="3">
    <source>
        <dbReference type="SAM" id="SignalP"/>
    </source>
</evidence>